<dbReference type="Proteomes" id="UP000194546">
    <property type="component" value="Unassembled WGS sequence"/>
</dbReference>
<evidence type="ECO:0000313" key="2">
    <source>
        <dbReference type="Proteomes" id="UP000194546"/>
    </source>
</evidence>
<dbReference type="Gene3D" id="3.10.450.50">
    <property type="match status" value="2"/>
</dbReference>
<dbReference type="AlphaFoldDB" id="A0A242MWT2"/>
<dbReference type="Pfam" id="PF07366">
    <property type="entry name" value="SnoaL"/>
    <property type="match status" value="2"/>
</dbReference>
<organism evidence="1 2">
    <name type="scientific">Caballeronia sordidicola</name>
    <name type="common">Burkholderia sordidicola</name>
    <dbReference type="NCBI Taxonomy" id="196367"/>
    <lineage>
        <taxon>Bacteria</taxon>
        <taxon>Pseudomonadati</taxon>
        <taxon>Pseudomonadota</taxon>
        <taxon>Betaproteobacteria</taxon>
        <taxon>Burkholderiales</taxon>
        <taxon>Burkholderiaceae</taxon>
        <taxon>Caballeronia</taxon>
    </lineage>
</organism>
<protein>
    <recommendedName>
        <fullName evidence="3">SnoaL-like polyketide cyclase</fullName>
    </recommendedName>
</protein>
<reference evidence="1 2" key="1">
    <citation type="submission" date="2017-03" db="EMBL/GenBank/DDBJ databases">
        <title>Genome analysis of strain PAMC 26510.</title>
        <authorList>
            <person name="Oh H.-M."/>
            <person name="Yang J.-A."/>
        </authorList>
    </citation>
    <scope>NUCLEOTIDE SEQUENCE [LARGE SCALE GENOMIC DNA]</scope>
    <source>
        <strain evidence="1 2">PAMC 26510</strain>
    </source>
</reference>
<dbReference type="SUPFAM" id="SSF54427">
    <property type="entry name" value="NTF2-like"/>
    <property type="match status" value="2"/>
</dbReference>
<evidence type="ECO:0008006" key="3">
    <source>
        <dbReference type="Google" id="ProtNLM"/>
    </source>
</evidence>
<dbReference type="RefSeq" id="WP_086381496.1">
    <property type="nucleotide sequence ID" value="NZ_NBTY01000067.1"/>
</dbReference>
<evidence type="ECO:0000313" key="1">
    <source>
        <dbReference type="EMBL" id="OTP75898.1"/>
    </source>
</evidence>
<accession>A0A242MWT2</accession>
<proteinExistence type="predicted"/>
<dbReference type="EMBL" id="NBTY01000067">
    <property type="protein sequence ID" value="OTP75898.1"/>
    <property type="molecule type" value="Genomic_DNA"/>
</dbReference>
<dbReference type="PANTHER" id="PTHR38436:SF1">
    <property type="entry name" value="ESTER CYCLASE"/>
    <property type="match status" value="1"/>
</dbReference>
<name>A0A242MWT2_CABSO</name>
<gene>
    <name evidence="1" type="ORF">PAMC26510_12990</name>
</gene>
<dbReference type="GO" id="GO:0030638">
    <property type="term" value="P:polyketide metabolic process"/>
    <property type="evidence" value="ECO:0007669"/>
    <property type="project" value="InterPro"/>
</dbReference>
<sequence length="346" mass="39006">MNEQLADINPSAYAPYRDPREYITSWTDKIWITRGLGHLKDHYAPDVKVHTCYGETYGFEDVMRNSLQKMVAFPNRGGGHDDVIWEQRGPNGFVSAHRVFNNATHLGHWTYGPPTGKDWVNRGMAHCVVQDNKVVEEWVIRDEYAVLEHLGLDPFQVAAQLAHRSPVLGKAIDMGAQSAPFAGRIENPVKSGISGARPDRYTAECEMIVEMFENVWNGRFFDMVPRYFSDTIVCQTVRLRRVMGIVPYQMELMSLLAAVPDAQVEIRDFAVHESTDLGLRIGTIWLLRGTYCGSPVYGPTNNAPVNILGSSHFELRNGKIIREVRIFDEISVMAQIIKAGQEPVEA</sequence>
<dbReference type="InterPro" id="IPR009959">
    <property type="entry name" value="Cyclase_SnoaL-like"/>
</dbReference>
<dbReference type="PANTHER" id="PTHR38436">
    <property type="entry name" value="POLYKETIDE CYCLASE SNOAL-LIKE DOMAIN"/>
    <property type="match status" value="1"/>
</dbReference>
<comment type="caution">
    <text evidence="1">The sequence shown here is derived from an EMBL/GenBank/DDBJ whole genome shotgun (WGS) entry which is preliminary data.</text>
</comment>
<dbReference type="InterPro" id="IPR032710">
    <property type="entry name" value="NTF2-like_dom_sf"/>
</dbReference>